<protein>
    <submittedName>
        <fullName evidence="2">Uncharacterized protein</fullName>
    </submittedName>
</protein>
<name>A0A9P7DYB1_9AGAM</name>
<dbReference type="OrthoDB" id="2645888at2759"/>
<gene>
    <name evidence="2" type="ORF">HD556DRAFT_1436351</name>
</gene>
<feature type="region of interest" description="Disordered" evidence="1">
    <location>
        <begin position="481"/>
        <end position="522"/>
    </location>
</feature>
<dbReference type="RefSeq" id="XP_041166857.1">
    <property type="nucleotide sequence ID" value="XM_041305561.1"/>
</dbReference>
<keyword evidence="3" id="KW-1185">Reference proteome</keyword>
<organism evidence="2 3">
    <name type="scientific">Suillus plorans</name>
    <dbReference type="NCBI Taxonomy" id="116603"/>
    <lineage>
        <taxon>Eukaryota</taxon>
        <taxon>Fungi</taxon>
        <taxon>Dikarya</taxon>
        <taxon>Basidiomycota</taxon>
        <taxon>Agaricomycotina</taxon>
        <taxon>Agaricomycetes</taxon>
        <taxon>Agaricomycetidae</taxon>
        <taxon>Boletales</taxon>
        <taxon>Suillineae</taxon>
        <taxon>Suillaceae</taxon>
        <taxon>Suillus</taxon>
    </lineage>
</organism>
<reference evidence="2" key="1">
    <citation type="journal article" date="2020" name="New Phytol.">
        <title>Comparative genomics reveals dynamic genome evolution in host specialist ectomycorrhizal fungi.</title>
        <authorList>
            <person name="Lofgren L.A."/>
            <person name="Nguyen N.H."/>
            <person name="Vilgalys R."/>
            <person name="Ruytinx J."/>
            <person name="Liao H.L."/>
            <person name="Branco S."/>
            <person name="Kuo A."/>
            <person name="LaButti K."/>
            <person name="Lipzen A."/>
            <person name="Andreopoulos W."/>
            <person name="Pangilinan J."/>
            <person name="Riley R."/>
            <person name="Hundley H."/>
            <person name="Na H."/>
            <person name="Barry K."/>
            <person name="Grigoriev I.V."/>
            <person name="Stajich J.E."/>
            <person name="Kennedy P.G."/>
        </authorList>
    </citation>
    <scope>NUCLEOTIDE SEQUENCE</scope>
    <source>
        <strain evidence="2">S12</strain>
    </source>
</reference>
<evidence type="ECO:0000313" key="3">
    <source>
        <dbReference type="Proteomes" id="UP000719766"/>
    </source>
</evidence>
<evidence type="ECO:0000313" key="2">
    <source>
        <dbReference type="EMBL" id="KAG1806386.1"/>
    </source>
</evidence>
<dbReference type="GeneID" id="64599325"/>
<proteinExistence type="predicted"/>
<dbReference type="EMBL" id="JABBWE010000002">
    <property type="protein sequence ID" value="KAG1806386.1"/>
    <property type="molecule type" value="Genomic_DNA"/>
</dbReference>
<accession>A0A9P7DYB1</accession>
<feature type="compositionally biased region" description="Low complexity" evidence="1">
    <location>
        <begin position="493"/>
        <end position="502"/>
    </location>
</feature>
<dbReference type="AlphaFoldDB" id="A0A9P7DYB1"/>
<dbReference type="Proteomes" id="UP000719766">
    <property type="component" value="Unassembled WGS sequence"/>
</dbReference>
<evidence type="ECO:0000256" key="1">
    <source>
        <dbReference type="SAM" id="MobiDB-lite"/>
    </source>
</evidence>
<sequence length="578" mass="63816">MSDDEDNDTTKPFLTQVVPSPLITKENLALAHPDYSEGTDDRGFWNAESRPVEWGQDSDIATAVKYSVRHHPQKCDKCTKLGVACLVLPDKKFRCIRLACTNCNDMKITCAINGVGVWERMQAKAKAKAAEDTCNPVRRSKSCAPKSRVVNNAPVNTRSRKTVMPPALSSSEVEPNIIECADSAPDANPLCVDVSPVHTEVQLMPTMCPSVHAEAEVPQAVNPAEPEPTARDILQSIQDLGRWLDLLATNERVDELDARLGPVEDIFGQRLSALEQCLNSSDTEWRAMSASVGHLTIALHDHKDDLTAHRSRINTTAYAPPTHVNAHLPAWLAQSDEDPHISVLTVTTDKVVPPGDEQGFWDAETRPTEWGSDAHIATPCQHSIHYHPWQCDKCTKLDIPCVVLPDKKFGYTRLACTNCDQMKITCAIDGIGVRQRMQEKAAAAASRHSGTLIKKSREISKTPVKRTLAQPPRVELNIVEEEKQQPGPPPGVPMHTVPTVGTSLRPEQDDQTAPANIADPEPTARDILQGIRDLSKRLDLFATNERVDTMEIRVHSVENILHQRLNALEQHLNASDAR</sequence>
<comment type="caution">
    <text evidence="2">The sequence shown here is derived from an EMBL/GenBank/DDBJ whole genome shotgun (WGS) entry which is preliminary data.</text>
</comment>